<proteinExistence type="predicted"/>
<evidence type="ECO:0000256" key="1">
    <source>
        <dbReference type="ARBA" id="ARBA00023002"/>
    </source>
</evidence>
<dbReference type="InterPro" id="IPR018170">
    <property type="entry name" value="Aldo/ket_reductase_CS"/>
</dbReference>
<dbReference type="InterPro" id="IPR020471">
    <property type="entry name" value="AKR"/>
</dbReference>
<dbReference type="VEuPathDB" id="CryptoDB:Cvel_1381"/>
<protein>
    <recommendedName>
        <fullName evidence="5">NADP-dependent oxidoreductase domain-containing protein</fullName>
    </recommendedName>
</protein>
<feature type="binding site" evidence="3">
    <location>
        <position position="117"/>
    </location>
    <ligand>
        <name>substrate</name>
    </ligand>
</feature>
<feature type="domain" description="NADP-dependent oxidoreductase" evidence="5">
    <location>
        <begin position="31"/>
        <end position="301"/>
    </location>
</feature>
<evidence type="ECO:0000256" key="4">
    <source>
        <dbReference type="PIRSR" id="PIRSR000097-3"/>
    </source>
</evidence>
<dbReference type="SUPFAM" id="SSF51430">
    <property type="entry name" value="NAD(P)-linked oxidoreductase"/>
    <property type="match status" value="1"/>
</dbReference>
<dbReference type="EMBL" id="CDMZ01003981">
    <property type="protein sequence ID" value="CEM48268.1"/>
    <property type="molecule type" value="Genomic_DNA"/>
</dbReference>
<evidence type="ECO:0000313" key="6">
    <source>
        <dbReference type="EMBL" id="CEM48268.1"/>
    </source>
</evidence>
<name>A0A0G4HUX6_9ALVE</name>
<evidence type="ECO:0000259" key="5">
    <source>
        <dbReference type="Pfam" id="PF00248"/>
    </source>
</evidence>
<dbReference type="GO" id="GO:0016616">
    <property type="term" value="F:oxidoreductase activity, acting on the CH-OH group of donors, NAD or NADP as acceptor"/>
    <property type="evidence" value="ECO:0007669"/>
    <property type="project" value="UniProtKB-ARBA"/>
</dbReference>
<dbReference type="PIRSF" id="PIRSF000097">
    <property type="entry name" value="AKR"/>
    <property type="match status" value="1"/>
</dbReference>
<dbReference type="PROSITE" id="PS00062">
    <property type="entry name" value="ALDOKETO_REDUCTASE_2"/>
    <property type="match status" value="1"/>
</dbReference>
<organism evidence="6">
    <name type="scientific">Chromera velia CCMP2878</name>
    <dbReference type="NCBI Taxonomy" id="1169474"/>
    <lineage>
        <taxon>Eukaryota</taxon>
        <taxon>Sar</taxon>
        <taxon>Alveolata</taxon>
        <taxon>Colpodellida</taxon>
        <taxon>Chromeraceae</taxon>
        <taxon>Chromera</taxon>
    </lineage>
</organism>
<dbReference type="FunFam" id="3.20.20.100:FF:000002">
    <property type="entry name" value="2,5-diketo-D-gluconic acid reductase A"/>
    <property type="match status" value="1"/>
</dbReference>
<feature type="site" description="Lowers pKa of active site Tyr" evidence="4">
    <location>
        <position position="84"/>
    </location>
</feature>
<dbReference type="Pfam" id="PF00248">
    <property type="entry name" value="Aldo_ket_red"/>
    <property type="match status" value="1"/>
</dbReference>
<sequence length="326" mass="36114">MSTTPAVKSVIPLNDGNSIPAFGYGTWQAAPGVVGTALKEAVKAGFRHIDCAKVYQNEEEVGRALKELFDEGVVKREDLFITSKLWNTSHDPELVISECKKTIEDLQVGYLDLYLIHWPASWVYPEGGKFESADHYFPRNEKGGAQWKEVPLTATWAKMEELVDMKLVKSIGISNFSVEETEMIVAASKKHKPVTNQVELHPALNQAALKKACEKHGIVLTAYCPLGIGMNEQDTGLHNVETVKAIAKKAGLTAAQLLLQWNLQEGNVVLTKSVTPSRIQENAALTTVKLDPEVVKQLNEYEAANPRRIVNPDFFREEKVPFFASA</sequence>
<dbReference type="PRINTS" id="PR00069">
    <property type="entry name" value="ALDKETRDTASE"/>
</dbReference>
<evidence type="ECO:0000256" key="2">
    <source>
        <dbReference type="PIRSR" id="PIRSR000097-1"/>
    </source>
</evidence>
<accession>A0A0G4HUX6</accession>
<dbReference type="PhylomeDB" id="A0A0G4HUX6"/>
<feature type="active site" description="Proton donor" evidence="2">
    <location>
        <position position="55"/>
    </location>
</feature>
<keyword evidence="1" id="KW-0560">Oxidoreductase</keyword>
<evidence type="ECO:0000256" key="3">
    <source>
        <dbReference type="PIRSR" id="PIRSR000097-2"/>
    </source>
</evidence>
<dbReference type="PROSITE" id="PS00798">
    <property type="entry name" value="ALDOKETO_REDUCTASE_1"/>
    <property type="match status" value="1"/>
</dbReference>
<dbReference type="Gene3D" id="3.20.20.100">
    <property type="entry name" value="NADP-dependent oxidoreductase domain"/>
    <property type="match status" value="1"/>
</dbReference>
<gene>
    <name evidence="6" type="ORF">Cvel_1381</name>
</gene>
<dbReference type="InterPro" id="IPR036812">
    <property type="entry name" value="NAD(P)_OxRdtase_dom_sf"/>
</dbReference>
<reference evidence="6" key="1">
    <citation type="submission" date="2014-11" db="EMBL/GenBank/DDBJ databases">
        <authorList>
            <person name="Otto D Thomas"/>
            <person name="Naeem Raeece"/>
        </authorList>
    </citation>
    <scope>NUCLEOTIDE SEQUENCE</scope>
</reference>
<dbReference type="InterPro" id="IPR023210">
    <property type="entry name" value="NADP_OxRdtase_dom"/>
</dbReference>
<dbReference type="PANTHER" id="PTHR11732">
    <property type="entry name" value="ALDO/KETO REDUCTASE"/>
    <property type="match status" value="1"/>
</dbReference>
<dbReference type="CDD" id="cd19071">
    <property type="entry name" value="AKR_AKR1-5-like"/>
    <property type="match status" value="1"/>
</dbReference>
<dbReference type="AlphaFoldDB" id="A0A0G4HUX6"/>